<dbReference type="Gene3D" id="2.60.410.10">
    <property type="entry name" value="D-Ala-D-Ala carboxypeptidase, C-terminal domain"/>
    <property type="match status" value="1"/>
</dbReference>
<keyword evidence="11" id="KW-0961">Cell wall biogenesis/degradation</keyword>
<evidence type="ECO:0000256" key="10">
    <source>
        <dbReference type="ARBA" id="ARBA00022984"/>
    </source>
</evidence>
<evidence type="ECO:0000259" key="16">
    <source>
        <dbReference type="SMART" id="SM00936"/>
    </source>
</evidence>
<dbReference type="InterPro" id="IPR018044">
    <property type="entry name" value="Peptidase_S11"/>
</dbReference>
<keyword evidence="10" id="KW-0573">Peptidoglycan synthesis</keyword>
<dbReference type="PANTHER" id="PTHR21581:SF6">
    <property type="entry name" value="TRAFFICKING PROTEIN PARTICLE COMPLEX SUBUNIT 12"/>
    <property type="match status" value="1"/>
</dbReference>
<gene>
    <name evidence="17" type="ORF">B0H94_111125</name>
</gene>
<organism evidence="17 18">
    <name type="scientific">Salsuginibacillus halophilus</name>
    <dbReference type="NCBI Taxonomy" id="517424"/>
    <lineage>
        <taxon>Bacteria</taxon>
        <taxon>Bacillati</taxon>
        <taxon>Bacillota</taxon>
        <taxon>Bacilli</taxon>
        <taxon>Bacillales</taxon>
        <taxon>Bacillaceae</taxon>
        <taxon>Salsuginibacillus</taxon>
    </lineage>
</organism>
<comment type="pathway">
    <text evidence="2">Cell wall biogenesis; peptidoglycan biosynthesis.</text>
</comment>
<evidence type="ECO:0000256" key="13">
    <source>
        <dbReference type="PIRSR" id="PIRSR618044-1"/>
    </source>
</evidence>
<dbReference type="GO" id="GO:0006508">
    <property type="term" value="P:proteolysis"/>
    <property type="evidence" value="ECO:0007669"/>
    <property type="project" value="UniProtKB-KW"/>
</dbReference>
<evidence type="ECO:0000256" key="7">
    <source>
        <dbReference type="ARBA" id="ARBA00022729"/>
    </source>
</evidence>
<keyword evidence="5 17" id="KW-0121">Carboxypeptidase</keyword>
<dbReference type="Proteomes" id="UP000242310">
    <property type="component" value="Unassembled WGS sequence"/>
</dbReference>
<keyword evidence="9" id="KW-0133">Cell shape</keyword>
<feature type="domain" description="Peptidase S11 D-Ala-D-Ala carboxypeptidase A C-terminal" evidence="16">
    <location>
        <begin position="278"/>
        <end position="369"/>
    </location>
</feature>
<dbReference type="RefSeq" id="WP_245893990.1">
    <property type="nucleotide sequence ID" value="NZ_PYAV01000011.1"/>
</dbReference>
<dbReference type="Gene3D" id="3.40.710.10">
    <property type="entry name" value="DD-peptidase/beta-lactamase superfamily"/>
    <property type="match status" value="1"/>
</dbReference>
<comment type="similarity">
    <text evidence="3 15">Belongs to the peptidase S11 family.</text>
</comment>
<evidence type="ECO:0000313" key="18">
    <source>
        <dbReference type="Proteomes" id="UP000242310"/>
    </source>
</evidence>
<dbReference type="InterPro" id="IPR012338">
    <property type="entry name" value="Beta-lactam/transpept-like"/>
</dbReference>
<dbReference type="SMART" id="SM00936">
    <property type="entry name" value="PBP5_C"/>
    <property type="match status" value="1"/>
</dbReference>
<feature type="active site" description="Acyl-ester intermediate" evidence="13">
    <location>
        <position position="62"/>
    </location>
</feature>
<evidence type="ECO:0000256" key="5">
    <source>
        <dbReference type="ARBA" id="ARBA00022645"/>
    </source>
</evidence>
<dbReference type="SUPFAM" id="SSF69189">
    <property type="entry name" value="Penicillin-binding protein associated domain"/>
    <property type="match status" value="1"/>
</dbReference>
<accession>A0A2P8HAT7</accession>
<feature type="binding site" evidence="14">
    <location>
        <position position="228"/>
    </location>
    <ligand>
        <name>substrate</name>
    </ligand>
</feature>
<evidence type="ECO:0000256" key="12">
    <source>
        <dbReference type="ARBA" id="ARBA00034000"/>
    </source>
</evidence>
<reference evidence="17 18" key="1">
    <citation type="submission" date="2018-03" db="EMBL/GenBank/DDBJ databases">
        <title>Genomic Encyclopedia of Type Strains, Phase III (KMG-III): the genomes of soil and plant-associated and newly described type strains.</title>
        <authorList>
            <person name="Whitman W."/>
        </authorList>
    </citation>
    <scope>NUCLEOTIDE SEQUENCE [LARGE SCALE GENOMIC DNA]</scope>
    <source>
        <strain evidence="17 18">CGMCC 1.07653</strain>
    </source>
</reference>
<dbReference type="InterPro" id="IPR037167">
    <property type="entry name" value="Peptidase_S11_C_sf"/>
</dbReference>
<evidence type="ECO:0000256" key="8">
    <source>
        <dbReference type="ARBA" id="ARBA00022801"/>
    </source>
</evidence>
<proteinExistence type="inferred from homology"/>
<dbReference type="GO" id="GO:0009002">
    <property type="term" value="F:serine-type D-Ala-D-Ala carboxypeptidase activity"/>
    <property type="evidence" value="ECO:0007669"/>
    <property type="project" value="UniProtKB-EC"/>
</dbReference>
<dbReference type="InterPro" id="IPR001967">
    <property type="entry name" value="Peptidase_S11_N"/>
</dbReference>
<name>A0A2P8HAT7_9BACI</name>
<dbReference type="GO" id="GO:0009252">
    <property type="term" value="P:peptidoglycan biosynthetic process"/>
    <property type="evidence" value="ECO:0007669"/>
    <property type="project" value="UniProtKB-UniPathway"/>
</dbReference>
<dbReference type="EC" id="3.4.16.4" evidence="4"/>
<dbReference type="PANTHER" id="PTHR21581">
    <property type="entry name" value="D-ALANYL-D-ALANINE CARBOXYPEPTIDASE"/>
    <property type="match status" value="1"/>
</dbReference>
<evidence type="ECO:0000256" key="4">
    <source>
        <dbReference type="ARBA" id="ARBA00012448"/>
    </source>
</evidence>
<evidence type="ECO:0000256" key="9">
    <source>
        <dbReference type="ARBA" id="ARBA00022960"/>
    </source>
</evidence>
<dbReference type="InterPro" id="IPR015956">
    <property type="entry name" value="Peniciliin-bd_prot_C_sf"/>
</dbReference>
<feature type="active site" description="Proton acceptor" evidence="13">
    <location>
        <position position="65"/>
    </location>
</feature>
<keyword evidence="8" id="KW-0378">Hydrolase</keyword>
<dbReference type="AlphaFoldDB" id="A0A2P8HAT7"/>
<keyword evidence="6" id="KW-0645">Protease</keyword>
<evidence type="ECO:0000256" key="14">
    <source>
        <dbReference type="PIRSR" id="PIRSR618044-2"/>
    </source>
</evidence>
<evidence type="ECO:0000313" key="17">
    <source>
        <dbReference type="EMBL" id="PSL43299.1"/>
    </source>
</evidence>
<comment type="function">
    <text evidence="1">Removes C-terminal D-alanyl residues from sugar-peptide cell wall precursors.</text>
</comment>
<evidence type="ECO:0000256" key="3">
    <source>
        <dbReference type="ARBA" id="ARBA00007164"/>
    </source>
</evidence>
<dbReference type="UniPathway" id="UPA00219"/>
<dbReference type="PRINTS" id="PR00725">
    <property type="entry name" value="DADACBPTASE1"/>
</dbReference>
<sequence>MTITRWMISALFIMLLTLGAVSTAFSAERPIDIEAKSLILMEMDTGEVLIEENSDEAFPPASMTKMMTMLLLMEAIEAGDVNFEDEVTVSEKAASMGGSQIFLEEGETMIVRDLLKAIAVASGNDASVAVAEHLAGSEEDFVEMMNEKVDELGLTHTQFQNSNGLPADEHYASAHDLAVIARELMRHEGITSFTSIYEDYLRQGTDDEFWLVNTNRLVNSYEGMDGVKTGFTREAKYGLAASAKRGDARYIAVVMGADSPKERNRHITDALDYAFETFEVHPLIEKGRVIGAESVSKGMKETVPLRVKEPVSVLLKRGEGADDIEEQLLIDEEIEAPVVEGEPLGKLQLTKDEETVADVPVLAAEDVEKASLWHLFQRSLSRLSGLR</sequence>
<evidence type="ECO:0000256" key="2">
    <source>
        <dbReference type="ARBA" id="ARBA00004752"/>
    </source>
</evidence>
<keyword evidence="18" id="KW-1185">Reference proteome</keyword>
<dbReference type="EMBL" id="PYAV01000011">
    <property type="protein sequence ID" value="PSL43299.1"/>
    <property type="molecule type" value="Genomic_DNA"/>
</dbReference>
<comment type="catalytic activity">
    <reaction evidence="12">
        <text>Preferential cleavage: (Ac)2-L-Lys-D-Ala-|-D-Ala. Also transpeptidation of peptidyl-alanyl moieties that are N-acyl substituents of D-alanine.</text>
        <dbReference type="EC" id="3.4.16.4"/>
    </reaction>
</comment>
<evidence type="ECO:0000256" key="1">
    <source>
        <dbReference type="ARBA" id="ARBA00003217"/>
    </source>
</evidence>
<dbReference type="SUPFAM" id="SSF56601">
    <property type="entry name" value="beta-lactamase/transpeptidase-like"/>
    <property type="match status" value="1"/>
</dbReference>
<dbReference type="GO" id="GO:0008360">
    <property type="term" value="P:regulation of cell shape"/>
    <property type="evidence" value="ECO:0007669"/>
    <property type="project" value="UniProtKB-KW"/>
</dbReference>
<comment type="caution">
    <text evidence="17">The sequence shown here is derived from an EMBL/GenBank/DDBJ whole genome shotgun (WGS) entry which is preliminary data.</text>
</comment>
<dbReference type="Pfam" id="PF00768">
    <property type="entry name" value="Peptidase_S11"/>
    <property type="match status" value="1"/>
</dbReference>
<keyword evidence="7" id="KW-0732">Signal</keyword>
<dbReference type="InterPro" id="IPR012907">
    <property type="entry name" value="Peptidase_S11_C"/>
</dbReference>
<dbReference type="GO" id="GO:0071555">
    <property type="term" value="P:cell wall organization"/>
    <property type="evidence" value="ECO:0007669"/>
    <property type="project" value="UniProtKB-KW"/>
</dbReference>
<evidence type="ECO:0000256" key="15">
    <source>
        <dbReference type="RuleBase" id="RU004016"/>
    </source>
</evidence>
<protein>
    <recommendedName>
        <fullName evidence="4">serine-type D-Ala-D-Ala carboxypeptidase</fullName>
        <ecNumber evidence="4">3.4.16.4</ecNumber>
    </recommendedName>
</protein>
<feature type="active site" evidence="13">
    <location>
        <position position="122"/>
    </location>
</feature>
<dbReference type="Pfam" id="PF07943">
    <property type="entry name" value="PBP5_C"/>
    <property type="match status" value="1"/>
</dbReference>
<evidence type="ECO:0000256" key="6">
    <source>
        <dbReference type="ARBA" id="ARBA00022670"/>
    </source>
</evidence>
<evidence type="ECO:0000256" key="11">
    <source>
        <dbReference type="ARBA" id="ARBA00023316"/>
    </source>
</evidence>